<gene>
    <name evidence="3" type="ORF">SAMN04488518_11732</name>
</gene>
<name>A0A1I4F1P4_9HYPH</name>
<dbReference type="Proteomes" id="UP000199598">
    <property type="component" value="Unassembled WGS sequence"/>
</dbReference>
<dbReference type="Gene3D" id="2.130.10.10">
    <property type="entry name" value="YVTN repeat-like/Quinoprotein amine dehydrogenase"/>
    <property type="match status" value="1"/>
</dbReference>
<proteinExistence type="predicted"/>
<accession>A0A1I4F1P4</accession>
<dbReference type="SUPFAM" id="SSF101898">
    <property type="entry name" value="NHL repeat"/>
    <property type="match status" value="1"/>
</dbReference>
<evidence type="ECO:0000313" key="3">
    <source>
        <dbReference type="EMBL" id="SFL11912.1"/>
    </source>
</evidence>
<organism evidence="3 4">
    <name type="scientific">Pseudovibrio ascidiaceicola</name>
    <dbReference type="NCBI Taxonomy" id="285279"/>
    <lineage>
        <taxon>Bacteria</taxon>
        <taxon>Pseudomonadati</taxon>
        <taxon>Pseudomonadota</taxon>
        <taxon>Alphaproteobacteria</taxon>
        <taxon>Hyphomicrobiales</taxon>
        <taxon>Stappiaceae</taxon>
        <taxon>Pseudovibrio</taxon>
    </lineage>
</organism>
<evidence type="ECO:0000313" key="4">
    <source>
        <dbReference type="Proteomes" id="UP000199598"/>
    </source>
</evidence>
<feature type="chain" id="PRO_5045625160" evidence="1">
    <location>
        <begin position="27"/>
        <end position="740"/>
    </location>
</feature>
<dbReference type="EMBL" id="FOSK01000017">
    <property type="protein sequence ID" value="SFL11912.1"/>
    <property type="molecule type" value="Genomic_DNA"/>
</dbReference>
<dbReference type="InterPro" id="IPR015943">
    <property type="entry name" value="WD40/YVTN_repeat-like_dom_sf"/>
</dbReference>
<dbReference type="RefSeq" id="WP_093523549.1">
    <property type="nucleotide sequence ID" value="NZ_FOSK01000017.1"/>
</dbReference>
<dbReference type="InterPro" id="IPR052956">
    <property type="entry name" value="Mesenchyme-surface_protein"/>
</dbReference>
<dbReference type="Pfam" id="PF13449">
    <property type="entry name" value="Phytase-like"/>
    <property type="match status" value="1"/>
</dbReference>
<comment type="caution">
    <text evidence="3">The sequence shown here is derived from an EMBL/GenBank/DDBJ whole genome shotgun (WGS) entry which is preliminary data.</text>
</comment>
<protein>
    <submittedName>
        <fullName evidence="3">Esterase-like activity of phytase</fullName>
    </submittedName>
</protein>
<dbReference type="InterPro" id="IPR027372">
    <property type="entry name" value="Phytase-like_dom"/>
</dbReference>
<evidence type="ECO:0000259" key="2">
    <source>
        <dbReference type="Pfam" id="PF13449"/>
    </source>
</evidence>
<reference evidence="3 4" key="1">
    <citation type="submission" date="2016-10" db="EMBL/GenBank/DDBJ databases">
        <authorList>
            <person name="Varghese N."/>
            <person name="Submissions S."/>
        </authorList>
    </citation>
    <scope>NUCLEOTIDE SEQUENCE [LARGE SCALE GENOMIC DNA]</scope>
    <source>
        <strain evidence="3 4">DSM 16392</strain>
    </source>
</reference>
<feature type="signal peptide" evidence="1">
    <location>
        <begin position="1"/>
        <end position="26"/>
    </location>
</feature>
<dbReference type="SUPFAM" id="SSF75011">
    <property type="entry name" value="3-carboxy-cis,cis-mucoante lactonizing enzyme"/>
    <property type="match status" value="1"/>
</dbReference>
<dbReference type="PANTHER" id="PTHR46928">
    <property type="entry name" value="MESENCHYME-SPECIFIC CELL SURFACE GLYCOPROTEIN"/>
    <property type="match status" value="1"/>
</dbReference>
<sequence length="740" mass="78965">MRVLRTSLLGGISVAMLAAGLSAANASEAKFFKRIATMPVYETLAEGVDRKSETVAEIIAASEDGKTLAFTDGPQEAIVFLDATNPAQPKPTGRTALGGEPTSVAISGNYTFAGVNTSKSYIEPSGYVAVIDTATKQIVAKCDVKGQPDSVAVSKDGKFLAIAIENERDEDLNDGALPQMPAGFLTIFDLDQNGMPKNCDAVRIVEMTGLAAEGGDDPEPEFVSINGNNQAVVTLQENNHLVIVDLASGKITNHFSAGTATAQNVPVKKARISDASGSKVDIPREPDAVAWIDDNRFVTANEGDYKGGSRGFTIWNKDGTIEFDSGNQMEHLGMSHGHYPAKRAHKKGTEPEGVTVGKFGGETLIFVNSERGNFVAVYRDTGSEPEFVQFLPTHIGPEGLLAIPARNLFVVANEKDNIKDKVRAHVGLYEFGATSAEYPQLASNIDPETNAPIGWGAISGMVADKTDANKLYAVSDSFYDNARIFTLDVSKQPVEITGHMGLTGGTAKRYDLEGIALRKDGGFWLASEGNAKKEMEHFLLQASANGVIEKEIKLPESLIAQAKRFSLEGVTEFEMNGKTLVAVAVQREWNDDPKGMTKIGIYNPADESWGFVHYPLDTPRSSAGGWVGLSEITSLGHGKFAVLERDNKGGKEAAIKQVTVISLEGVTPAPHGAELPVLTKKVALDLLPAMSATNGWTPDKVEGLAITKDGRILISTDNDGVDDANGETLFFSIGDATQLN</sequence>
<evidence type="ECO:0000256" key="1">
    <source>
        <dbReference type="SAM" id="SignalP"/>
    </source>
</evidence>
<keyword evidence="1" id="KW-0732">Signal</keyword>
<dbReference type="PANTHER" id="PTHR46928:SF1">
    <property type="entry name" value="MESENCHYME-SPECIFIC CELL SURFACE GLYCOPROTEIN"/>
    <property type="match status" value="1"/>
</dbReference>
<feature type="domain" description="Phytase-like" evidence="2">
    <location>
        <begin position="454"/>
        <end position="719"/>
    </location>
</feature>
<keyword evidence="4" id="KW-1185">Reference proteome</keyword>